<dbReference type="PANTHER" id="PTHR10174">
    <property type="entry name" value="ALPHA-TOCOPHEROL TRANSFER PROTEIN-RELATED"/>
    <property type="match status" value="1"/>
</dbReference>
<dbReference type="PROSITE" id="PS50191">
    <property type="entry name" value="CRAL_TRIO"/>
    <property type="match status" value="1"/>
</dbReference>
<sequence>MSKDNISEKYKNNMTALKEWLIKQPHLPQNIDQQNLSKFLFSCNNSVEQAKRLIDLNFTLRSLAPELFSNRDPQSEELKRAFTMVDYCPLPKFTPKNYKLFLFRLKDANPDNFVYADIIKAFFMVADLRMYTDFEESDGEVPIFDMAGYTLRHLTKINLSILRKYMAYTQEAHPVRLREIHIVNVPPFLDKCLMLVKPLLKSEVSKLIHYHTPNSTTLFDYIPRNLLPEDYGGTLEKTEHFATIWRKKVLDNRDFYVDDSRWKVIESKRPNSSCYVDKTSIGLEVFSK</sequence>
<name>A0AAW1MIK7_POPJA</name>
<dbReference type="PANTHER" id="PTHR10174:SF222">
    <property type="entry name" value="GH10083P-RELATED"/>
    <property type="match status" value="1"/>
</dbReference>
<dbReference type="GO" id="GO:1902936">
    <property type="term" value="F:phosphatidylinositol bisphosphate binding"/>
    <property type="evidence" value="ECO:0007669"/>
    <property type="project" value="TreeGrafter"/>
</dbReference>
<dbReference type="SMART" id="SM00516">
    <property type="entry name" value="SEC14"/>
    <property type="match status" value="1"/>
</dbReference>
<dbReference type="Gene3D" id="3.40.525.10">
    <property type="entry name" value="CRAL-TRIO lipid binding domain"/>
    <property type="match status" value="1"/>
</dbReference>
<organism evidence="2 3">
    <name type="scientific">Popillia japonica</name>
    <name type="common">Japanese beetle</name>
    <dbReference type="NCBI Taxonomy" id="7064"/>
    <lineage>
        <taxon>Eukaryota</taxon>
        <taxon>Metazoa</taxon>
        <taxon>Ecdysozoa</taxon>
        <taxon>Arthropoda</taxon>
        <taxon>Hexapoda</taxon>
        <taxon>Insecta</taxon>
        <taxon>Pterygota</taxon>
        <taxon>Neoptera</taxon>
        <taxon>Endopterygota</taxon>
        <taxon>Coleoptera</taxon>
        <taxon>Polyphaga</taxon>
        <taxon>Scarabaeiformia</taxon>
        <taxon>Scarabaeidae</taxon>
        <taxon>Rutelinae</taxon>
        <taxon>Popillia</taxon>
    </lineage>
</organism>
<dbReference type="GO" id="GO:0016020">
    <property type="term" value="C:membrane"/>
    <property type="evidence" value="ECO:0007669"/>
    <property type="project" value="TreeGrafter"/>
</dbReference>
<dbReference type="SUPFAM" id="SSF46938">
    <property type="entry name" value="CRAL/TRIO N-terminal domain"/>
    <property type="match status" value="1"/>
</dbReference>
<protein>
    <submittedName>
        <fullName evidence="2">CRAL/TRIO domain</fullName>
    </submittedName>
</protein>
<keyword evidence="3" id="KW-1185">Reference proteome</keyword>
<evidence type="ECO:0000313" key="3">
    <source>
        <dbReference type="Proteomes" id="UP001458880"/>
    </source>
</evidence>
<dbReference type="CDD" id="cd00170">
    <property type="entry name" value="SEC14"/>
    <property type="match status" value="1"/>
</dbReference>
<gene>
    <name evidence="2" type="ORF">QE152_g6591</name>
</gene>
<reference evidence="2 3" key="1">
    <citation type="journal article" date="2024" name="BMC Genomics">
        <title>De novo assembly and annotation of Popillia japonica's genome with initial clues to its potential as an invasive pest.</title>
        <authorList>
            <person name="Cucini C."/>
            <person name="Boschi S."/>
            <person name="Funari R."/>
            <person name="Cardaioli E."/>
            <person name="Iannotti N."/>
            <person name="Marturano G."/>
            <person name="Paoli F."/>
            <person name="Bruttini M."/>
            <person name="Carapelli A."/>
            <person name="Frati F."/>
            <person name="Nardi F."/>
        </authorList>
    </citation>
    <scope>NUCLEOTIDE SEQUENCE [LARGE SCALE GENOMIC DNA]</scope>
    <source>
        <strain evidence="2">DMR45628</strain>
    </source>
</reference>
<dbReference type="EMBL" id="JASPKY010000045">
    <property type="protein sequence ID" value="KAK9745837.1"/>
    <property type="molecule type" value="Genomic_DNA"/>
</dbReference>
<evidence type="ECO:0000313" key="2">
    <source>
        <dbReference type="EMBL" id="KAK9745837.1"/>
    </source>
</evidence>
<dbReference type="Proteomes" id="UP001458880">
    <property type="component" value="Unassembled WGS sequence"/>
</dbReference>
<dbReference type="PRINTS" id="PR00180">
    <property type="entry name" value="CRETINALDHBP"/>
</dbReference>
<feature type="domain" description="CRAL-TRIO" evidence="1">
    <location>
        <begin position="75"/>
        <end position="239"/>
    </location>
</feature>
<proteinExistence type="predicted"/>
<dbReference type="SUPFAM" id="SSF52087">
    <property type="entry name" value="CRAL/TRIO domain"/>
    <property type="match status" value="1"/>
</dbReference>
<comment type="caution">
    <text evidence="2">The sequence shown here is derived from an EMBL/GenBank/DDBJ whole genome shotgun (WGS) entry which is preliminary data.</text>
</comment>
<accession>A0AAW1MIK7</accession>
<dbReference type="Pfam" id="PF00650">
    <property type="entry name" value="CRAL_TRIO"/>
    <property type="match status" value="1"/>
</dbReference>
<dbReference type="InterPro" id="IPR036865">
    <property type="entry name" value="CRAL-TRIO_dom_sf"/>
</dbReference>
<dbReference type="AlphaFoldDB" id="A0AAW1MIK7"/>
<dbReference type="InterPro" id="IPR001251">
    <property type="entry name" value="CRAL-TRIO_dom"/>
</dbReference>
<evidence type="ECO:0000259" key="1">
    <source>
        <dbReference type="PROSITE" id="PS50191"/>
    </source>
</evidence>
<dbReference type="InterPro" id="IPR036273">
    <property type="entry name" value="CRAL/TRIO_N_dom_sf"/>
</dbReference>